<keyword evidence="1" id="KW-0472">Membrane</keyword>
<gene>
    <name evidence="2" type="ORF">PY01625</name>
</gene>
<evidence type="ECO:0000313" key="2">
    <source>
        <dbReference type="EMBL" id="EAA20974.1"/>
    </source>
</evidence>
<dbReference type="GO" id="GO:0071014">
    <property type="term" value="C:post-mRNA release spliceosomal complex"/>
    <property type="evidence" value="ECO:0007669"/>
    <property type="project" value="TreeGrafter"/>
</dbReference>
<dbReference type="PaxDb" id="73239-Q7RP36"/>
<keyword evidence="1" id="KW-1133">Transmembrane helix</keyword>
<evidence type="ECO:0000256" key="1">
    <source>
        <dbReference type="SAM" id="Phobius"/>
    </source>
</evidence>
<dbReference type="STRING" id="73239.Q7RP36"/>
<dbReference type="KEGG" id="pyo:PY17X_1319000"/>
<organism evidence="2 3">
    <name type="scientific">Plasmodium yoelii yoelii</name>
    <dbReference type="NCBI Taxonomy" id="73239"/>
    <lineage>
        <taxon>Eukaryota</taxon>
        <taxon>Sar</taxon>
        <taxon>Alveolata</taxon>
        <taxon>Apicomplexa</taxon>
        <taxon>Aconoidasida</taxon>
        <taxon>Haemosporida</taxon>
        <taxon>Plasmodiidae</taxon>
        <taxon>Plasmodium</taxon>
        <taxon>Plasmodium (Vinckeia)</taxon>
    </lineage>
</organism>
<dbReference type="GO" id="GO:0005684">
    <property type="term" value="C:U2-type spliceosomal complex"/>
    <property type="evidence" value="ECO:0007669"/>
    <property type="project" value="TreeGrafter"/>
</dbReference>
<keyword evidence="3" id="KW-1185">Reference proteome</keyword>
<evidence type="ECO:0000313" key="3">
    <source>
        <dbReference type="Proteomes" id="UP000008553"/>
    </source>
</evidence>
<name>Q7RP36_PLAYO</name>
<sequence length="233" mass="27731">MANLLKVRYCICHKNAKLKIINKNEFTNIYMQKWIYIFKGNVYLYIFLIKNKKGEIEGILLFLLVNILYYNTLGVITFKKPNCYMLKMEKIKYYEKLKFYNYVPVNKELKACCISCPDTEKYELELNEQLEEELKNVFQGNILDQIHAKNINADLKRDLQKKMNILSKRTDKAIIELIKRKINDNKNNQTIYNENEDDENTCMTLDLNKNNDAKFGHILHETINKLDNMDESD</sequence>
<dbReference type="InParanoid" id="Q7RP36"/>
<protein>
    <submittedName>
        <fullName evidence="2">Uncharacterized protein</fullName>
    </submittedName>
</protein>
<dbReference type="Pfam" id="PF08315">
    <property type="entry name" value="cwf18"/>
    <property type="match status" value="1"/>
</dbReference>
<reference evidence="2 3" key="1">
    <citation type="journal article" date="2002" name="Nature">
        <title>Genome sequence and comparative analysis of the model rodent malaria parasite Plasmodium yoelii yoelii.</title>
        <authorList>
            <person name="Carlton J.M."/>
            <person name="Angiuoli S.V."/>
            <person name="Suh B.B."/>
            <person name="Kooij T.W."/>
            <person name="Pertea M."/>
            <person name="Silva J.C."/>
            <person name="Ermolaeva M.D."/>
            <person name="Allen J.E."/>
            <person name="Selengut J.D."/>
            <person name="Koo H.L."/>
            <person name="Peterson J.D."/>
            <person name="Pop M."/>
            <person name="Kosack D.S."/>
            <person name="Shumway M.F."/>
            <person name="Bidwell S.L."/>
            <person name="Shallom S.J."/>
            <person name="van Aken S.E."/>
            <person name="Riedmuller S.B."/>
            <person name="Feldblyum T.V."/>
            <person name="Cho J.K."/>
            <person name="Quackenbush J."/>
            <person name="Sedegah M."/>
            <person name="Shoaibi A."/>
            <person name="Cummings L.M."/>
            <person name="Florens L."/>
            <person name="Yates J.R."/>
            <person name="Raine J.D."/>
            <person name="Sinden R.E."/>
            <person name="Harris M.A."/>
            <person name="Cunningham D.A."/>
            <person name="Preiser P.R."/>
            <person name="Bergman L.W."/>
            <person name="Vaidya A.B."/>
            <person name="van Lin L.H."/>
            <person name="Janse C.J."/>
            <person name="Waters A.P."/>
            <person name="Smith H.O."/>
            <person name="White O.R."/>
            <person name="Salzberg S.L."/>
            <person name="Venter J.C."/>
            <person name="Fraser C.M."/>
            <person name="Hoffman S.L."/>
            <person name="Gardner M.J."/>
            <person name="Carucci D.J."/>
        </authorList>
    </citation>
    <scope>NUCLEOTIDE SEQUENCE [LARGE SCALE GENOMIC DNA]</scope>
    <source>
        <strain evidence="2 3">17XNL</strain>
    </source>
</reference>
<dbReference type="EMBL" id="AABL01000437">
    <property type="protein sequence ID" value="EAA20974.1"/>
    <property type="molecule type" value="Genomic_DNA"/>
</dbReference>
<comment type="caution">
    <text evidence="2">The sequence shown here is derived from an EMBL/GenBank/DDBJ whole genome shotgun (WGS) entry which is preliminary data.</text>
</comment>
<keyword evidence="1" id="KW-0812">Transmembrane</keyword>
<dbReference type="AlphaFoldDB" id="Q7RP36"/>
<feature type="transmembrane region" description="Helical" evidence="1">
    <location>
        <begin position="58"/>
        <end position="78"/>
    </location>
</feature>
<dbReference type="FunCoup" id="Q7RP36">
    <property type="interactions" value="229"/>
</dbReference>
<dbReference type="InterPro" id="IPR013169">
    <property type="entry name" value="mRNA_splic_Cwf18-like"/>
</dbReference>
<proteinExistence type="predicted"/>
<dbReference type="PANTHER" id="PTHR31551">
    <property type="entry name" value="PRE-MRNA-SPLICING FACTOR CWF18"/>
    <property type="match status" value="1"/>
</dbReference>
<accession>Q7RP36</accession>
<dbReference type="Proteomes" id="UP000008553">
    <property type="component" value="Unassembled WGS sequence"/>
</dbReference>
<dbReference type="PANTHER" id="PTHR31551:SF1">
    <property type="entry name" value="COILED-COIL DOMAIN-CONTAINING PROTEIN 12"/>
    <property type="match status" value="1"/>
</dbReference>